<evidence type="ECO:0000313" key="2">
    <source>
        <dbReference type="Proteomes" id="UP001252370"/>
    </source>
</evidence>
<evidence type="ECO:0000313" key="1">
    <source>
        <dbReference type="EMBL" id="MDR6753826.1"/>
    </source>
</evidence>
<accession>A0ACC6KN56</accession>
<keyword evidence="2" id="KW-1185">Reference proteome</keyword>
<dbReference type="EMBL" id="JAVDTP010000018">
    <property type="protein sequence ID" value="MDR6753826.1"/>
    <property type="molecule type" value="Genomic_DNA"/>
</dbReference>
<reference evidence="1" key="1">
    <citation type="submission" date="2023-07" db="EMBL/GenBank/DDBJ databases">
        <title>Sorghum-associated microbial communities from plants grown in Nebraska, USA.</title>
        <authorList>
            <person name="Schachtman D."/>
        </authorList>
    </citation>
    <scope>NUCLEOTIDE SEQUENCE</scope>
    <source>
        <strain evidence="1">BE73</strain>
    </source>
</reference>
<proteinExistence type="predicted"/>
<name>A0ACC6KN56_9DEIO</name>
<dbReference type="Proteomes" id="UP001252370">
    <property type="component" value="Unassembled WGS sequence"/>
</dbReference>
<protein>
    <submittedName>
        <fullName evidence="1">Uncharacterized protein</fullName>
    </submittedName>
</protein>
<sequence>MNDTTRTPALSRTWHTVTYDRMDGAVVQIREHTVTLTRASVGDVIEATVNGQPTTLEVAARILQGADETRVLDETLSPATISRPVAAALHRLMGRAGLKRDQHYAFAAAALDRVVWSFTTLTEAEAETVRADLRLMFPGVAA</sequence>
<organism evidence="1 2">
    <name type="scientific">Deinococcus soli</name>
    <name type="common">ex Cha et al. 2016</name>
    <dbReference type="NCBI Taxonomy" id="1309411"/>
    <lineage>
        <taxon>Bacteria</taxon>
        <taxon>Thermotogati</taxon>
        <taxon>Deinococcota</taxon>
        <taxon>Deinococci</taxon>
        <taxon>Deinococcales</taxon>
        <taxon>Deinococcaceae</taxon>
        <taxon>Deinococcus</taxon>
    </lineage>
</organism>
<comment type="caution">
    <text evidence="1">The sequence shown here is derived from an EMBL/GenBank/DDBJ whole genome shotgun (WGS) entry which is preliminary data.</text>
</comment>
<gene>
    <name evidence="1" type="ORF">J2Y01_004351</name>
</gene>